<organism evidence="2 3">
    <name type="scientific">Marasmius tenuissimus</name>
    <dbReference type="NCBI Taxonomy" id="585030"/>
    <lineage>
        <taxon>Eukaryota</taxon>
        <taxon>Fungi</taxon>
        <taxon>Dikarya</taxon>
        <taxon>Basidiomycota</taxon>
        <taxon>Agaricomycotina</taxon>
        <taxon>Agaricomycetes</taxon>
        <taxon>Agaricomycetidae</taxon>
        <taxon>Agaricales</taxon>
        <taxon>Marasmiineae</taxon>
        <taxon>Marasmiaceae</taxon>
        <taxon>Marasmius</taxon>
    </lineage>
</organism>
<feature type="compositionally biased region" description="Polar residues" evidence="1">
    <location>
        <begin position="445"/>
        <end position="455"/>
    </location>
</feature>
<protein>
    <submittedName>
        <fullName evidence="2">Uncharacterized protein</fullName>
    </submittedName>
</protein>
<accession>A0ABR2ZK71</accession>
<reference evidence="2 3" key="1">
    <citation type="submission" date="2024-05" db="EMBL/GenBank/DDBJ databases">
        <title>A draft genome resource for the thread blight pathogen Marasmius tenuissimus strain MS-2.</title>
        <authorList>
            <person name="Yulfo-Soto G.E."/>
            <person name="Baruah I.K."/>
            <person name="Amoako-Attah I."/>
            <person name="Bukari Y."/>
            <person name="Meinhardt L.W."/>
            <person name="Bailey B.A."/>
            <person name="Cohen S.P."/>
        </authorList>
    </citation>
    <scope>NUCLEOTIDE SEQUENCE [LARGE SCALE GENOMIC DNA]</scope>
    <source>
        <strain evidence="2 3">MS-2</strain>
    </source>
</reference>
<evidence type="ECO:0000313" key="2">
    <source>
        <dbReference type="EMBL" id="KAL0061640.1"/>
    </source>
</evidence>
<evidence type="ECO:0000313" key="3">
    <source>
        <dbReference type="Proteomes" id="UP001437256"/>
    </source>
</evidence>
<feature type="compositionally biased region" description="Low complexity" evidence="1">
    <location>
        <begin position="650"/>
        <end position="659"/>
    </location>
</feature>
<feature type="compositionally biased region" description="Low complexity" evidence="1">
    <location>
        <begin position="535"/>
        <end position="546"/>
    </location>
</feature>
<sequence>MSPDSGMPEERPPKYARKPRPSGVTLWNETQKAWLLARDQAHEDIVVSLDLEFKSDRGDLPPAYRKWVNDTADEALAHPAFQNLDMVHKSRDDWKKSLTSYFKNNRIRKINKKFSKRAAEGALVAKHAEAGRSRDGQPRLTVSEALQGMAQLRAPTPKEIFKSEKEEVIREEVGRLATAISNPAARYQKAWATTWNAVEDKSLYDRRDAPLEDVVDNQKLFGEVLCATFHDICQSGALGNTEVTILTGWRDRDNQLDLRTFEFSSRDYAGASDKFLKHDGAGSKEAIHKQWDEWCQAKIANNIVIPPGTNEPQVDSRLALNSDGIPVFSGVLTDTISPSDLRVMLESLYVCLWYRFHKNSNILWGEIEKYSSLYFDHSKFTLPVPFRRPSSLDNTEVVSTVEYLRQLKKDDPFLFFDPSESMTYFDSAKEDEFEIGNESKDDDAPNSQAATTQATLDARDVSPITFSYPARSETGIDGGKVAADKGDDVAMSRLLFTESEQTPASGDTSGDEDGKVDEDDEGGMSDPKCRDKALLDGFSLDSGSDLSECDESDDPDEQNPRPPPSTPIKKTQKSRKTTADLTYSPVKTRSKRKREVEEQVPNKRVATNSRGKHSANKGARNSQTGSSSGQGGRRGANDGQNEGKGRDSRLGGMRLRSRR</sequence>
<dbReference type="Proteomes" id="UP001437256">
    <property type="component" value="Unassembled WGS sequence"/>
</dbReference>
<feature type="region of interest" description="Disordered" evidence="1">
    <location>
        <begin position="1"/>
        <end position="23"/>
    </location>
</feature>
<gene>
    <name evidence="2" type="ORF">AAF712_011558</name>
</gene>
<feature type="compositionally biased region" description="Polar residues" evidence="1">
    <location>
        <begin position="498"/>
        <end position="508"/>
    </location>
</feature>
<comment type="caution">
    <text evidence="2">The sequence shown here is derived from an EMBL/GenBank/DDBJ whole genome shotgun (WGS) entry which is preliminary data.</text>
</comment>
<feature type="region of interest" description="Disordered" evidence="1">
    <location>
        <begin position="436"/>
        <end position="460"/>
    </location>
</feature>
<proteinExistence type="predicted"/>
<feature type="compositionally biased region" description="Acidic residues" evidence="1">
    <location>
        <begin position="509"/>
        <end position="523"/>
    </location>
</feature>
<keyword evidence="3" id="KW-1185">Reference proteome</keyword>
<feature type="region of interest" description="Disordered" evidence="1">
    <location>
        <begin position="496"/>
        <end position="659"/>
    </location>
</feature>
<evidence type="ECO:0000256" key="1">
    <source>
        <dbReference type="SAM" id="MobiDB-lite"/>
    </source>
</evidence>
<dbReference type="EMBL" id="JBBXMP010000129">
    <property type="protein sequence ID" value="KAL0061640.1"/>
    <property type="molecule type" value="Genomic_DNA"/>
</dbReference>
<name>A0ABR2ZK71_9AGAR</name>
<feature type="compositionally biased region" description="Acidic residues" evidence="1">
    <location>
        <begin position="547"/>
        <end position="557"/>
    </location>
</feature>